<dbReference type="OrthoDB" id="1438627at2"/>
<accession>A0A370QFZ6</accession>
<comment type="caution">
    <text evidence="2">The sequence shown here is derived from an EMBL/GenBank/DDBJ whole genome shotgun (WGS) entry which is preliminary data.</text>
</comment>
<name>A0A370QFZ6_9FLAO</name>
<dbReference type="EMBL" id="QRAO01000002">
    <property type="protein sequence ID" value="RDK87283.1"/>
    <property type="molecule type" value="Genomic_DNA"/>
</dbReference>
<reference evidence="2 3" key="1">
    <citation type="submission" date="2018-07" db="EMBL/GenBank/DDBJ databases">
        <title>Genomic Encyclopedia of Type Strains, Phase IV (KMG-IV): sequencing the most valuable type-strain genomes for metagenomic binning, comparative biology and taxonomic classification.</title>
        <authorList>
            <person name="Goeker M."/>
        </authorList>
    </citation>
    <scope>NUCLEOTIDE SEQUENCE [LARGE SCALE GENOMIC DNA]</scope>
    <source>
        <strain evidence="2 3">DSM 101478</strain>
    </source>
</reference>
<dbReference type="PROSITE" id="PS51257">
    <property type="entry name" value="PROKAR_LIPOPROTEIN"/>
    <property type="match status" value="1"/>
</dbReference>
<dbReference type="AlphaFoldDB" id="A0A370QFZ6"/>
<dbReference type="Proteomes" id="UP000255317">
    <property type="component" value="Unassembled WGS sequence"/>
</dbReference>
<keyword evidence="1" id="KW-0175">Coiled coil</keyword>
<sequence>MTKAIIIVLLTSLILGCTDINQQENTNAKLEDLRAENDSLKKIVADINNKYVFDSISIRDIPSYMNTYELNSKVSGEIVFAGYNINKNTNVILVDSLSFNPKKLYNPDTLRLNNGGFLYETELSADRISLKGIIEMKNDYGKEYEGIYNTAIGAKKN</sequence>
<keyword evidence="3" id="KW-1185">Reference proteome</keyword>
<gene>
    <name evidence="2" type="ORF">C8D94_102470</name>
</gene>
<protein>
    <submittedName>
        <fullName evidence="2">Uncharacterized protein</fullName>
    </submittedName>
</protein>
<feature type="coiled-coil region" evidence="1">
    <location>
        <begin position="23"/>
        <end position="50"/>
    </location>
</feature>
<proteinExistence type="predicted"/>
<evidence type="ECO:0000313" key="2">
    <source>
        <dbReference type="EMBL" id="RDK87283.1"/>
    </source>
</evidence>
<dbReference type="RefSeq" id="WP_115123469.1">
    <property type="nucleotide sequence ID" value="NZ_QRAO01000002.1"/>
</dbReference>
<evidence type="ECO:0000256" key="1">
    <source>
        <dbReference type="SAM" id="Coils"/>
    </source>
</evidence>
<organism evidence="2 3">
    <name type="scientific">Marinirhabdus gelatinilytica</name>
    <dbReference type="NCBI Taxonomy" id="1703343"/>
    <lineage>
        <taxon>Bacteria</taxon>
        <taxon>Pseudomonadati</taxon>
        <taxon>Bacteroidota</taxon>
        <taxon>Flavobacteriia</taxon>
        <taxon>Flavobacteriales</taxon>
        <taxon>Flavobacteriaceae</taxon>
    </lineage>
</organism>
<evidence type="ECO:0000313" key="3">
    <source>
        <dbReference type="Proteomes" id="UP000255317"/>
    </source>
</evidence>